<dbReference type="OrthoDB" id="2298855at2"/>
<dbReference type="AlphaFoldDB" id="S1N865"/>
<feature type="transmembrane region" description="Helical" evidence="1">
    <location>
        <begin position="27"/>
        <end position="49"/>
    </location>
</feature>
<sequence length="101" mass="11779">MPFIAILIDALTFGAYFLQLHTDNHTWRFIGLILQGILTICLLLLVIVYHGKRYSNYRPKGYSYLTIHFAIILFSFFMNAIVFFLYLLNFIGANNLIFSSF</sequence>
<dbReference type="STRING" id="44009.RV01_GL000200"/>
<organism evidence="2 3">
    <name type="scientific">Enterococcus dispar ATCC 51266</name>
    <dbReference type="NCBI Taxonomy" id="1139219"/>
    <lineage>
        <taxon>Bacteria</taxon>
        <taxon>Bacillati</taxon>
        <taxon>Bacillota</taxon>
        <taxon>Bacilli</taxon>
        <taxon>Lactobacillales</taxon>
        <taxon>Enterococcaceae</taxon>
        <taxon>Enterococcus</taxon>
    </lineage>
</organism>
<feature type="transmembrane region" description="Helical" evidence="1">
    <location>
        <begin position="61"/>
        <end position="88"/>
    </location>
</feature>
<keyword evidence="1" id="KW-1133">Transmembrane helix</keyword>
<gene>
    <name evidence="2" type="ORF">OMK_00674</name>
</gene>
<dbReference type="HOGENOM" id="CLU_160620_1_0_9"/>
<dbReference type="eggNOG" id="ENOG502ZVNH">
    <property type="taxonomic scope" value="Bacteria"/>
</dbReference>
<dbReference type="Proteomes" id="UP000014127">
    <property type="component" value="Unassembled WGS sequence"/>
</dbReference>
<dbReference type="PATRIC" id="fig|1139219.3.peg.641"/>
<proteinExistence type="predicted"/>
<evidence type="ECO:0000256" key="1">
    <source>
        <dbReference type="SAM" id="Phobius"/>
    </source>
</evidence>
<keyword evidence="1" id="KW-0472">Membrane</keyword>
<dbReference type="RefSeq" id="WP_016171858.1">
    <property type="nucleotide sequence ID" value="NZ_ASWK01000001.1"/>
</dbReference>
<protein>
    <submittedName>
        <fullName evidence="2">Uncharacterized protein</fullName>
    </submittedName>
</protein>
<reference evidence="2 3" key="1">
    <citation type="submission" date="2013-03" db="EMBL/GenBank/DDBJ databases">
        <title>The Genome Sequence of Enterococcus dispar ATCC_51266 (Illumina only assembly).</title>
        <authorList>
            <consortium name="The Broad Institute Genomics Platform"/>
            <consortium name="The Broad Institute Genome Sequencing Center for Infectious Disease"/>
            <person name="Earl A."/>
            <person name="Russ C."/>
            <person name="Gilmore M."/>
            <person name="Surin D."/>
            <person name="Walker B."/>
            <person name="Young S."/>
            <person name="Zeng Q."/>
            <person name="Gargeya S."/>
            <person name="Fitzgerald M."/>
            <person name="Haas B."/>
            <person name="Abouelleil A."/>
            <person name="Allen A.W."/>
            <person name="Alvarado L."/>
            <person name="Arachchi H.M."/>
            <person name="Berlin A.M."/>
            <person name="Chapman S.B."/>
            <person name="Gainer-Dewar J."/>
            <person name="Goldberg J."/>
            <person name="Griggs A."/>
            <person name="Gujja S."/>
            <person name="Hansen M."/>
            <person name="Howarth C."/>
            <person name="Imamovic A."/>
            <person name="Ireland A."/>
            <person name="Larimer J."/>
            <person name="McCowan C."/>
            <person name="Murphy C."/>
            <person name="Pearson M."/>
            <person name="Poon T.W."/>
            <person name="Priest M."/>
            <person name="Roberts A."/>
            <person name="Saif S."/>
            <person name="Shea T."/>
            <person name="Sisk P."/>
            <person name="Sykes S."/>
            <person name="Wortman J."/>
            <person name="Nusbaum C."/>
            <person name="Birren B."/>
        </authorList>
    </citation>
    <scope>NUCLEOTIDE SEQUENCE [LARGE SCALE GENOMIC DNA]</scope>
    <source>
        <strain evidence="2 3">ATCC 51266</strain>
    </source>
</reference>
<accession>S1N865</accession>
<keyword evidence="3" id="KW-1185">Reference proteome</keyword>
<dbReference type="EMBL" id="AHYR01000003">
    <property type="protein sequence ID" value="EOT43320.1"/>
    <property type="molecule type" value="Genomic_DNA"/>
</dbReference>
<keyword evidence="1" id="KW-0812">Transmembrane</keyword>
<evidence type="ECO:0000313" key="2">
    <source>
        <dbReference type="EMBL" id="EOT43320.1"/>
    </source>
</evidence>
<name>S1N865_9ENTE</name>
<comment type="caution">
    <text evidence="2">The sequence shown here is derived from an EMBL/GenBank/DDBJ whole genome shotgun (WGS) entry which is preliminary data.</text>
</comment>
<evidence type="ECO:0000313" key="3">
    <source>
        <dbReference type="Proteomes" id="UP000014127"/>
    </source>
</evidence>